<dbReference type="EMBL" id="SSMD01000007">
    <property type="protein sequence ID" value="THD72562.1"/>
    <property type="molecule type" value="Genomic_DNA"/>
</dbReference>
<dbReference type="Proteomes" id="UP000306113">
    <property type="component" value="Unassembled WGS sequence"/>
</dbReference>
<dbReference type="AlphaFoldDB" id="A0A4V3UYS9"/>
<name>A0A4V3UYS9_9RHOB</name>
<accession>A0A4V3UYS9</accession>
<keyword evidence="2" id="KW-1185">Reference proteome</keyword>
<proteinExistence type="predicted"/>
<comment type="caution">
    <text evidence="1">The sequence shown here is derived from an EMBL/GenBank/DDBJ whole genome shotgun (WGS) entry which is preliminary data.</text>
</comment>
<reference evidence="1 2" key="1">
    <citation type="submission" date="2019-04" db="EMBL/GenBank/DDBJ databases">
        <title>Draft genome sequence of Youngimonas vesicularis.</title>
        <authorList>
            <person name="Hameed A."/>
        </authorList>
    </citation>
    <scope>NUCLEOTIDE SEQUENCE [LARGE SCALE GENOMIC DNA]</scope>
    <source>
        <strain evidence="1 2">CC-AMW-E</strain>
    </source>
</reference>
<protein>
    <submittedName>
        <fullName evidence="1">Uncharacterized protein</fullName>
    </submittedName>
</protein>
<evidence type="ECO:0000313" key="1">
    <source>
        <dbReference type="EMBL" id="THD72562.1"/>
    </source>
</evidence>
<gene>
    <name evidence="1" type="ORF">E7681_14115</name>
</gene>
<evidence type="ECO:0000313" key="2">
    <source>
        <dbReference type="Proteomes" id="UP000306113"/>
    </source>
</evidence>
<sequence length="74" mass="8475">MTIAGNLMKICGMFLLLERLHPTAALRNLMMPNGRKATIARSRSFRALWFYRIRAEMFLLTFNNMKTASEPAPA</sequence>
<organism evidence="1 2">
    <name type="scientific">Thalassobius vesicularis</name>
    <dbReference type="NCBI Taxonomy" id="1294297"/>
    <lineage>
        <taxon>Bacteria</taxon>
        <taxon>Pseudomonadati</taxon>
        <taxon>Pseudomonadota</taxon>
        <taxon>Alphaproteobacteria</taxon>
        <taxon>Rhodobacterales</taxon>
        <taxon>Roseobacteraceae</taxon>
        <taxon>Thalassovita</taxon>
    </lineage>
</organism>